<reference evidence="2 3" key="1">
    <citation type="submission" date="2016-11" db="EMBL/GenBank/DDBJ databases">
        <authorList>
            <person name="Jaros S."/>
            <person name="Januszkiewicz K."/>
            <person name="Wedrychowicz H."/>
        </authorList>
    </citation>
    <scope>NUCLEOTIDE SEQUENCE [LARGE SCALE GENOMIC DNA]</scope>
</reference>
<keyword evidence="3" id="KW-1185">Reference proteome</keyword>
<dbReference type="STRING" id="796604.A0A2X0LPD2"/>
<evidence type="ECO:0000313" key="3">
    <source>
        <dbReference type="Proteomes" id="UP000249464"/>
    </source>
</evidence>
<evidence type="ECO:0000313" key="2">
    <source>
        <dbReference type="EMBL" id="SGY12504.1"/>
    </source>
</evidence>
<dbReference type="EMBL" id="FQNC01000011">
    <property type="protein sequence ID" value="SGY12504.1"/>
    <property type="molecule type" value="Genomic_DNA"/>
</dbReference>
<name>A0A2X0LPD2_9BASI</name>
<gene>
    <name evidence="2" type="primary">BQ5605_C011g06526</name>
    <name evidence="2" type="ORF">BQ5605_C011G06526</name>
</gene>
<dbReference type="PANTHER" id="PTHR33321:SF12">
    <property type="entry name" value="PLANT BASIC SECRETORY PROTEIN (BSP) FAMILY PROTEIN"/>
    <property type="match status" value="1"/>
</dbReference>
<dbReference type="InterPro" id="IPR007541">
    <property type="entry name" value="Uncharacterised_BSP"/>
</dbReference>
<dbReference type="AlphaFoldDB" id="A0A2X0LPD2"/>
<dbReference type="PANTHER" id="PTHR33321">
    <property type="match status" value="1"/>
</dbReference>
<evidence type="ECO:0000256" key="1">
    <source>
        <dbReference type="SAM" id="MobiDB-lite"/>
    </source>
</evidence>
<feature type="region of interest" description="Disordered" evidence="1">
    <location>
        <begin position="247"/>
        <end position="267"/>
    </location>
</feature>
<sequence>MRHHPLTSFLSATPGHALSAMSPIPQPSPSHDLPKFHLQILDLSHPGTGKFFSHCGTPLKLLETSASAVLRWLYPLSASSIETPIATSATSLAERETADNQVPEAHHPSIRSVTLHVRSVDGVAYTQSIPLDSEHKEVHFSADYVHGIDSARIGDEIRGVIVHELVHVFQYDGKGTMPGGCIEGIADWVRTTAYFFLWLEKRFDNPWFVPQLNALMAEHEWDDGKWLRELLQGQDIEDLWAKYKPSLGDTDRQSDSTASKPVLTHGC</sequence>
<accession>A0A2X0LPD2</accession>
<dbReference type="Proteomes" id="UP000249464">
    <property type="component" value="Unassembled WGS sequence"/>
</dbReference>
<protein>
    <submittedName>
        <fullName evidence="2">BQ5605_C011g06526 protein</fullName>
    </submittedName>
</protein>
<dbReference type="Pfam" id="PF04450">
    <property type="entry name" value="BSP"/>
    <property type="match status" value="1"/>
</dbReference>
<organism evidence="2 3">
    <name type="scientific">Microbotryum silenes-dioicae</name>
    <dbReference type="NCBI Taxonomy" id="796604"/>
    <lineage>
        <taxon>Eukaryota</taxon>
        <taxon>Fungi</taxon>
        <taxon>Dikarya</taxon>
        <taxon>Basidiomycota</taxon>
        <taxon>Pucciniomycotina</taxon>
        <taxon>Microbotryomycetes</taxon>
        <taxon>Microbotryales</taxon>
        <taxon>Microbotryaceae</taxon>
        <taxon>Microbotryum</taxon>
    </lineage>
</organism>
<proteinExistence type="predicted"/>